<feature type="disulfide bond" evidence="21">
    <location>
        <begin position="119"/>
        <end position="316"/>
    </location>
</feature>
<feature type="binding site" evidence="19">
    <location>
        <position position="68"/>
    </location>
    <ligand>
        <name>Ca(2+)</name>
        <dbReference type="ChEBI" id="CHEBI:29108"/>
        <label>1</label>
    </ligand>
</feature>
<reference evidence="24" key="1">
    <citation type="submission" date="2024-03" db="EMBL/GenBank/DDBJ databases">
        <title>WGS assembly of Saponaria officinalis var. Norfolk2.</title>
        <authorList>
            <person name="Jenkins J."/>
            <person name="Shu S."/>
            <person name="Grimwood J."/>
            <person name="Barry K."/>
            <person name="Goodstein D."/>
            <person name="Schmutz J."/>
            <person name="Leebens-Mack J."/>
            <person name="Osbourn A."/>
        </authorList>
    </citation>
    <scope>NUCLEOTIDE SEQUENCE [LARGE SCALE GENOMIC DNA]</scope>
    <source>
        <strain evidence="24">JIC</strain>
    </source>
</reference>
<dbReference type="FunFam" id="1.10.520.10:FF:000009">
    <property type="entry name" value="Peroxidase"/>
    <property type="match status" value="1"/>
</dbReference>
<feature type="disulfide bond" evidence="21">
    <location>
        <begin position="69"/>
        <end position="74"/>
    </location>
</feature>
<feature type="disulfide bond" evidence="21">
    <location>
        <begin position="199"/>
        <end position="224"/>
    </location>
</feature>
<dbReference type="GO" id="GO:0006979">
    <property type="term" value="P:response to oxidative stress"/>
    <property type="evidence" value="ECO:0007669"/>
    <property type="project" value="UniProtKB-UniRule"/>
</dbReference>
<feature type="binding site" evidence="19">
    <location>
        <position position="193"/>
    </location>
    <ligand>
        <name>Ca(2+)</name>
        <dbReference type="ChEBI" id="CHEBI:29108"/>
        <label>2</label>
    </ligand>
</feature>
<evidence type="ECO:0000256" key="15">
    <source>
        <dbReference type="ARBA" id="ARBA00023180"/>
    </source>
</evidence>
<dbReference type="InterPro" id="IPR010255">
    <property type="entry name" value="Haem_peroxidase_sf"/>
</dbReference>
<feature type="active site" description="Proton acceptor" evidence="17">
    <location>
        <position position="67"/>
    </location>
</feature>
<comment type="subcellular location">
    <subcellularLocation>
        <location evidence="3 22">Secreted</location>
    </subcellularLocation>
</comment>
<comment type="caution">
    <text evidence="24">The sequence shown here is derived from an EMBL/GenBank/DDBJ whole genome shotgun (WGS) entry which is preliminary data.</text>
</comment>
<dbReference type="InterPro" id="IPR033905">
    <property type="entry name" value="Secretory_peroxidase"/>
</dbReference>
<feature type="binding site" evidence="19">
    <location>
        <position position="77"/>
    </location>
    <ligand>
        <name>Ca(2+)</name>
        <dbReference type="ChEBI" id="CHEBI:29108"/>
        <label>1</label>
    </ligand>
</feature>
<dbReference type="CDD" id="cd00693">
    <property type="entry name" value="secretory_peroxidase"/>
    <property type="match status" value="1"/>
</dbReference>
<feature type="signal peptide" evidence="22">
    <location>
        <begin position="1"/>
        <end position="24"/>
    </location>
</feature>
<dbReference type="PROSITE" id="PS00435">
    <property type="entry name" value="PEROXIDASE_1"/>
    <property type="match status" value="1"/>
</dbReference>
<keyword evidence="7 22" id="KW-0575">Peroxidase</keyword>
<comment type="similarity">
    <text evidence="22">Belongs to the peroxidase family. Classical plant (class III) peroxidase subfamily.</text>
</comment>
<comment type="catalytic activity">
    <reaction evidence="1 22">
        <text>2 a phenolic donor + H2O2 = 2 a phenolic radical donor + 2 H2O</text>
        <dbReference type="Rhea" id="RHEA:56136"/>
        <dbReference type="ChEBI" id="CHEBI:15377"/>
        <dbReference type="ChEBI" id="CHEBI:16240"/>
        <dbReference type="ChEBI" id="CHEBI:139520"/>
        <dbReference type="ChEBI" id="CHEBI:139521"/>
        <dbReference type="EC" id="1.11.1.7"/>
    </reaction>
</comment>
<keyword evidence="8 22" id="KW-0349">Heme</keyword>
<feature type="site" description="Transition state stabilizer" evidence="20">
    <location>
        <position position="63"/>
    </location>
</feature>
<dbReference type="InterPro" id="IPR002016">
    <property type="entry name" value="Haem_peroxidase"/>
</dbReference>
<dbReference type="PROSITE" id="PS00436">
    <property type="entry name" value="PEROXIDASE_2"/>
    <property type="match status" value="1"/>
</dbReference>
<feature type="disulfide bond" evidence="21">
    <location>
        <begin position="36"/>
        <end position="113"/>
    </location>
</feature>
<keyword evidence="10 22" id="KW-0732">Signal</keyword>
<comment type="similarity">
    <text evidence="4">Belongs to the peroxidase family. Ascorbate peroxidase subfamily.</text>
</comment>
<organism evidence="24 25">
    <name type="scientific">Saponaria officinalis</name>
    <name type="common">Common soapwort</name>
    <name type="synonym">Lychnis saponaria</name>
    <dbReference type="NCBI Taxonomy" id="3572"/>
    <lineage>
        <taxon>Eukaryota</taxon>
        <taxon>Viridiplantae</taxon>
        <taxon>Streptophyta</taxon>
        <taxon>Embryophyta</taxon>
        <taxon>Tracheophyta</taxon>
        <taxon>Spermatophyta</taxon>
        <taxon>Magnoliopsida</taxon>
        <taxon>eudicotyledons</taxon>
        <taxon>Gunneridae</taxon>
        <taxon>Pentapetalae</taxon>
        <taxon>Caryophyllales</taxon>
        <taxon>Caryophyllaceae</taxon>
        <taxon>Caryophylleae</taxon>
        <taxon>Saponaria</taxon>
    </lineage>
</organism>
<keyword evidence="6 22" id="KW-0964">Secreted</keyword>
<evidence type="ECO:0000256" key="12">
    <source>
        <dbReference type="ARBA" id="ARBA00023002"/>
    </source>
</evidence>
<name>A0AAW1NBF7_SAPOF</name>
<evidence type="ECO:0000313" key="24">
    <source>
        <dbReference type="EMBL" id="KAK9755449.1"/>
    </source>
</evidence>
<comment type="cofactor">
    <cofactor evidence="19 22">
        <name>Ca(2+)</name>
        <dbReference type="ChEBI" id="CHEBI:29108"/>
    </cofactor>
    <text evidence="19 22">Binds 2 calcium ions per subunit.</text>
</comment>
<dbReference type="GO" id="GO:0046872">
    <property type="term" value="F:metal ion binding"/>
    <property type="evidence" value="ECO:0007669"/>
    <property type="project" value="UniProtKB-UniRule"/>
</dbReference>
<evidence type="ECO:0000256" key="9">
    <source>
        <dbReference type="ARBA" id="ARBA00022723"/>
    </source>
</evidence>
<dbReference type="PANTHER" id="PTHR31388:SF264">
    <property type="entry name" value="PEROXIDASE 59"/>
    <property type="match status" value="1"/>
</dbReference>
<evidence type="ECO:0000256" key="6">
    <source>
        <dbReference type="ARBA" id="ARBA00022525"/>
    </source>
</evidence>
<evidence type="ECO:0000256" key="7">
    <source>
        <dbReference type="ARBA" id="ARBA00022559"/>
    </source>
</evidence>
<dbReference type="Pfam" id="PF00141">
    <property type="entry name" value="peroxidase"/>
    <property type="match status" value="1"/>
</dbReference>
<evidence type="ECO:0000256" key="19">
    <source>
        <dbReference type="PIRSR" id="PIRSR600823-3"/>
    </source>
</evidence>
<dbReference type="SUPFAM" id="SSF48113">
    <property type="entry name" value="Heme-dependent peroxidases"/>
    <property type="match status" value="1"/>
</dbReference>
<dbReference type="AlphaFoldDB" id="A0AAW1NBF7"/>
<dbReference type="FunFam" id="1.10.420.10:FF:000006">
    <property type="entry name" value="Peroxidase"/>
    <property type="match status" value="1"/>
</dbReference>
<evidence type="ECO:0000256" key="14">
    <source>
        <dbReference type="ARBA" id="ARBA00023157"/>
    </source>
</evidence>
<feature type="binding site" evidence="18">
    <location>
        <position position="162"/>
    </location>
    <ligand>
        <name>substrate</name>
    </ligand>
</feature>
<evidence type="ECO:0000313" key="25">
    <source>
        <dbReference type="Proteomes" id="UP001443914"/>
    </source>
</evidence>
<comment type="function">
    <text evidence="2">Removal of H(2)O(2), oxidation of toxic reductants, biosynthesis and degradation of lignin, suberization, auxin catabolism, response to environmental stresses such as wounding, pathogen attack and oxidative stress. These functions might be dependent on each isozyme/isoform in each plant tissue.</text>
</comment>
<evidence type="ECO:0000256" key="8">
    <source>
        <dbReference type="ARBA" id="ARBA00022617"/>
    </source>
</evidence>
<dbReference type="Gene3D" id="1.10.520.10">
    <property type="match status" value="1"/>
</dbReference>
<gene>
    <name evidence="24" type="ORF">RND81_01G026000</name>
</gene>
<dbReference type="InterPro" id="IPR000823">
    <property type="entry name" value="Peroxidase_pln"/>
</dbReference>
<comment type="cofactor">
    <cofactor evidence="19 22">
        <name>heme b</name>
        <dbReference type="ChEBI" id="CHEBI:60344"/>
    </cofactor>
    <text evidence="19 22">Binds 1 heme b (iron(II)-protoporphyrin IX) group per subunit.</text>
</comment>
<evidence type="ECO:0000256" key="13">
    <source>
        <dbReference type="ARBA" id="ARBA00023004"/>
    </source>
</evidence>
<evidence type="ECO:0000256" key="3">
    <source>
        <dbReference type="ARBA" id="ARBA00004613"/>
    </source>
</evidence>
<evidence type="ECO:0000256" key="1">
    <source>
        <dbReference type="ARBA" id="ARBA00000189"/>
    </source>
</evidence>
<dbReference type="GO" id="GO:0140825">
    <property type="term" value="F:lactoperoxidase activity"/>
    <property type="evidence" value="ECO:0007669"/>
    <property type="project" value="UniProtKB-EC"/>
</dbReference>
<dbReference type="EMBL" id="JBDFQZ010000001">
    <property type="protein sequence ID" value="KAK9755449.1"/>
    <property type="molecule type" value="Genomic_DNA"/>
</dbReference>
<evidence type="ECO:0000256" key="10">
    <source>
        <dbReference type="ARBA" id="ARBA00022729"/>
    </source>
</evidence>
<feature type="binding site" evidence="19">
    <location>
        <position position="75"/>
    </location>
    <ligand>
        <name>Ca(2+)</name>
        <dbReference type="ChEBI" id="CHEBI:29108"/>
        <label>1</label>
    </ligand>
</feature>
<feature type="chain" id="PRO_5043103039" description="Peroxidase" evidence="22">
    <location>
        <begin position="25"/>
        <end position="320"/>
    </location>
</feature>
<evidence type="ECO:0000256" key="2">
    <source>
        <dbReference type="ARBA" id="ARBA00002322"/>
    </source>
</evidence>
<feature type="binding site" evidence="19">
    <location>
        <position position="86"/>
    </location>
    <ligand>
        <name>Ca(2+)</name>
        <dbReference type="ChEBI" id="CHEBI:29108"/>
        <label>1</label>
    </ligand>
</feature>
<feature type="binding site" evidence="19">
    <location>
        <position position="73"/>
    </location>
    <ligand>
        <name>Ca(2+)</name>
        <dbReference type="ChEBI" id="CHEBI:29108"/>
        <label>1</label>
    </ligand>
</feature>
<dbReference type="Proteomes" id="UP001443914">
    <property type="component" value="Unassembled WGS sequence"/>
</dbReference>
<feature type="domain" description="Plant heme peroxidase family profile" evidence="23">
    <location>
        <begin position="26"/>
        <end position="320"/>
    </location>
</feature>
<protein>
    <recommendedName>
        <fullName evidence="5 22">Peroxidase</fullName>
        <ecNumber evidence="5 22">1.11.1.7</ecNumber>
    </recommendedName>
</protein>
<dbReference type="InterPro" id="IPR019794">
    <property type="entry name" value="Peroxidases_AS"/>
</dbReference>
<evidence type="ECO:0000256" key="16">
    <source>
        <dbReference type="ARBA" id="ARBA00023324"/>
    </source>
</evidence>
<keyword evidence="14 21" id="KW-1015">Disulfide bond</keyword>
<dbReference type="PANTHER" id="PTHR31388">
    <property type="entry name" value="PEROXIDASE 72-RELATED"/>
    <property type="match status" value="1"/>
</dbReference>
<keyword evidence="12 22" id="KW-0560">Oxidoreductase</keyword>
<dbReference type="GO" id="GO:0042744">
    <property type="term" value="P:hydrogen peroxide catabolic process"/>
    <property type="evidence" value="ECO:0007669"/>
    <property type="project" value="UniProtKB-KW"/>
</dbReference>
<feature type="binding site" description="axial binding residue" evidence="19">
    <location>
        <position position="192"/>
    </location>
    <ligand>
        <name>heme b</name>
        <dbReference type="ChEBI" id="CHEBI:60344"/>
    </ligand>
    <ligandPart>
        <name>Fe</name>
        <dbReference type="ChEBI" id="CHEBI:18248"/>
    </ligandPart>
</feature>
<dbReference type="EC" id="1.11.1.7" evidence="5 22"/>
<dbReference type="PROSITE" id="PS50873">
    <property type="entry name" value="PEROXIDASE_4"/>
    <property type="match status" value="1"/>
</dbReference>
<proteinExistence type="inferred from homology"/>
<sequence length="320" mass="35139">MASFTSSLKMLVIILYITSIKAYAQELSTNFYDETCPNLISTVKPLVENIVANEPRMGATLLRLHFHDCFVNGCDGSVLLDVIGGEKESVHNIRSIRGFDEIDRIKKEVEYVCPGVVSCADILTLVAREAVVYLGGPSWSLEYGRKDSTTSATAGSADNQLPFGNADLSDLVSFFDKNGFSVGEMVALSGAHTIGQARCVRFRNRIYGEPNINPEFAQSLQQICPATAGTGDDNLAPLDPTSNLFNNDYYLDLTYNEGLLHSDQVLFTGSGSETDQFVQLYATDQNRFFSDFMSVMLKMGRLGVKIGDQGIIRTNCRVVN</sequence>
<evidence type="ECO:0000256" key="11">
    <source>
        <dbReference type="ARBA" id="ARBA00022837"/>
    </source>
</evidence>
<evidence type="ECO:0000256" key="5">
    <source>
        <dbReference type="ARBA" id="ARBA00012313"/>
    </source>
</evidence>
<keyword evidence="9 19" id="KW-0479">Metal-binding</keyword>
<evidence type="ECO:0000256" key="22">
    <source>
        <dbReference type="RuleBase" id="RU362060"/>
    </source>
</evidence>
<evidence type="ECO:0000256" key="20">
    <source>
        <dbReference type="PIRSR" id="PIRSR600823-4"/>
    </source>
</evidence>
<keyword evidence="13 19" id="KW-0408">Iron</keyword>
<feature type="binding site" evidence="19">
    <location>
        <position position="71"/>
    </location>
    <ligand>
        <name>Ca(2+)</name>
        <dbReference type="ChEBI" id="CHEBI:29108"/>
        <label>1</label>
    </ligand>
</feature>
<keyword evidence="15" id="KW-0325">Glycoprotein</keyword>
<accession>A0AAW1NBF7</accession>
<evidence type="ECO:0000256" key="4">
    <source>
        <dbReference type="ARBA" id="ARBA00006873"/>
    </source>
</evidence>
<keyword evidence="25" id="KW-1185">Reference proteome</keyword>
<dbReference type="PRINTS" id="PR00458">
    <property type="entry name" value="PEROXIDASE"/>
</dbReference>
<evidence type="ECO:0000256" key="18">
    <source>
        <dbReference type="PIRSR" id="PIRSR600823-2"/>
    </source>
</evidence>
<evidence type="ECO:0000259" key="23">
    <source>
        <dbReference type="PROSITE" id="PS50873"/>
    </source>
</evidence>
<keyword evidence="11 19" id="KW-0106">Calcium</keyword>
<dbReference type="GO" id="GO:0005576">
    <property type="term" value="C:extracellular region"/>
    <property type="evidence" value="ECO:0007669"/>
    <property type="project" value="UniProtKB-SubCell"/>
</dbReference>
<dbReference type="PRINTS" id="PR00461">
    <property type="entry name" value="PLPEROXIDASE"/>
</dbReference>
<dbReference type="InterPro" id="IPR019793">
    <property type="entry name" value="Peroxidases_heam-ligand_BS"/>
</dbReference>
<feature type="binding site" evidence="19">
    <location>
        <position position="239"/>
    </location>
    <ligand>
        <name>Ca(2+)</name>
        <dbReference type="ChEBI" id="CHEBI:29108"/>
        <label>2</label>
    </ligand>
</feature>
<dbReference type="Gene3D" id="1.10.420.10">
    <property type="entry name" value="Peroxidase, domain 2"/>
    <property type="match status" value="1"/>
</dbReference>
<evidence type="ECO:0000256" key="17">
    <source>
        <dbReference type="PIRSR" id="PIRSR600823-1"/>
    </source>
</evidence>
<dbReference type="GO" id="GO:0020037">
    <property type="term" value="F:heme binding"/>
    <property type="evidence" value="ECO:0007669"/>
    <property type="project" value="UniProtKB-UniRule"/>
</dbReference>
<evidence type="ECO:0000256" key="21">
    <source>
        <dbReference type="PIRSR" id="PIRSR600823-5"/>
    </source>
</evidence>
<keyword evidence="16 22" id="KW-0376">Hydrogen peroxide</keyword>